<dbReference type="eggNOG" id="KOG0910">
    <property type="taxonomic scope" value="Eukaryota"/>
</dbReference>
<dbReference type="PANTHER" id="PTHR45663:SF11">
    <property type="entry name" value="GEO12009P1"/>
    <property type="match status" value="1"/>
</dbReference>
<evidence type="ECO:0000256" key="4">
    <source>
        <dbReference type="ARBA" id="ARBA00023284"/>
    </source>
</evidence>
<dbReference type="InterPro" id="IPR017937">
    <property type="entry name" value="Thioredoxin_CS"/>
</dbReference>
<dbReference type="RefSeq" id="XP_003292303.1">
    <property type="nucleotide sequence ID" value="XM_003292255.1"/>
</dbReference>
<dbReference type="GO" id="GO:0005739">
    <property type="term" value="C:mitochondrion"/>
    <property type="evidence" value="ECO:0000318"/>
    <property type="project" value="GO_Central"/>
</dbReference>
<evidence type="ECO:0000313" key="9">
    <source>
        <dbReference type="Proteomes" id="UP000001064"/>
    </source>
</evidence>
<dbReference type="Gene3D" id="3.40.30.10">
    <property type="entry name" value="Glutaredoxin"/>
    <property type="match status" value="1"/>
</dbReference>
<dbReference type="GO" id="GO:0015035">
    <property type="term" value="F:protein-disulfide reductase activity"/>
    <property type="evidence" value="ECO:0007669"/>
    <property type="project" value="InterPro"/>
</dbReference>
<dbReference type="InterPro" id="IPR036249">
    <property type="entry name" value="Thioredoxin-like_sf"/>
</dbReference>
<dbReference type="PIRSF" id="PIRSF000077">
    <property type="entry name" value="Thioredoxin"/>
    <property type="match status" value="1"/>
</dbReference>
<dbReference type="FunCoup" id="F0ZY07">
    <property type="interactions" value="107"/>
</dbReference>
<dbReference type="PROSITE" id="PS51352">
    <property type="entry name" value="THIOREDOXIN_2"/>
    <property type="match status" value="1"/>
</dbReference>
<dbReference type="STRING" id="5786.F0ZY07"/>
<feature type="site" description="Deprotonates C-terminal active site Cys" evidence="5">
    <location>
        <position position="27"/>
    </location>
</feature>
<proteinExistence type="predicted"/>
<dbReference type="OrthoDB" id="2121326at2759"/>
<dbReference type="InterPro" id="IPR005746">
    <property type="entry name" value="Thioredoxin"/>
</dbReference>
<dbReference type="KEGG" id="dpp:DICPUDRAFT_50334"/>
<evidence type="ECO:0000256" key="5">
    <source>
        <dbReference type="PIRSR" id="PIRSR000077-1"/>
    </source>
</evidence>
<evidence type="ECO:0000313" key="8">
    <source>
        <dbReference type="EMBL" id="EGC31183.1"/>
    </source>
</evidence>
<protein>
    <recommendedName>
        <fullName evidence="7">Thioredoxin domain-containing protein</fullName>
    </recommendedName>
</protein>
<feature type="non-terminal residue" evidence="8">
    <location>
        <position position="100"/>
    </location>
</feature>
<feature type="domain" description="Thioredoxin" evidence="7">
    <location>
        <begin position="1"/>
        <end position="100"/>
    </location>
</feature>
<keyword evidence="9" id="KW-1185">Reference proteome</keyword>
<feature type="disulfide bond" description="Redox-active" evidence="6">
    <location>
        <begin position="25"/>
        <end position="28"/>
    </location>
</feature>
<dbReference type="EMBL" id="GL871271">
    <property type="protein sequence ID" value="EGC31183.1"/>
    <property type="molecule type" value="Genomic_DNA"/>
</dbReference>
<dbReference type="PANTHER" id="PTHR45663">
    <property type="entry name" value="GEO12009P1"/>
    <property type="match status" value="1"/>
</dbReference>
<dbReference type="GO" id="GO:0045454">
    <property type="term" value="P:cell redox homeostasis"/>
    <property type="evidence" value="ECO:0000318"/>
    <property type="project" value="GO_Central"/>
</dbReference>
<keyword evidence="2" id="KW-0249">Electron transport</keyword>
<dbReference type="AlphaFoldDB" id="F0ZY07"/>
<gene>
    <name evidence="8" type="ORF">DICPUDRAFT_50334</name>
</gene>
<dbReference type="VEuPathDB" id="AmoebaDB:DICPUDRAFT_50334"/>
<keyword evidence="4 6" id="KW-0676">Redox-active center</keyword>
<feature type="site" description="Contributes to redox potential value" evidence="5">
    <location>
        <position position="26"/>
    </location>
</feature>
<dbReference type="GeneID" id="10507951"/>
<dbReference type="PROSITE" id="PS00194">
    <property type="entry name" value="THIOREDOXIN_1"/>
    <property type="match status" value="1"/>
</dbReference>
<dbReference type="InParanoid" id="F0ZY07"/>
<dbReference type="SUPFAM" id="SSF52833">
    <property type="entry name" value="Thioredoxin-like"/>
    <property type="match status" value="1"/>
</dbReference>
<reference evidence="9" key="1">
    <citation type="journal article" date="2011" name="Genome Biol.">
        <title>Comparative genomics of the social amoebae Dictyostelium discoideum and Dictyostelium purpureum.</title>
        <authorList>
            <consortium name="US DOE Joint Genome Institute (JGI-PGF)"/>
            <person name="Sucgang R."/>
            <person name="Kuo A."/>
            <person name="Tian X."/>
            <person name="Salerno W."/>
            <person name="Parikh A."/>
            <person name="Feasley C.L."/>
            <person name="Dalin E."/>
            <person name="Tu H."/>
            <person name="Huang E."/>
            <person name="Barry K."/>
            <person name="Lindquist E."/>
            <person name="Shapiro H."/>
            <person name="Bruce D."/>
            <person name="Schmutz J."/>
            <person name="Salamov A."/>
            <person name="Fey P."/>
            <person name="Gaudet P."/>
            <person name="Anjard C."/>
            <person name="Babu M.M."/>
            <person name="Basu S."/>
            <person name="Bushmanova Y."/>
            <person name="van der Wel H."/>
            <person name="Katoh-Kurasawa M."/>
            <person name="Dinh C."/>
            <person name="Coutinho P.M."/>
            <person name="Saito T."/>
            <person name="Elias M."/>
            <person name="Schaap P."/>
            <person name="Kay R.R."/>
            <person name="Henrissat B."/>
            <person name="Eichinger L."/>
            <person name="Rivero F."/>
            <person name="Putnam N.H."/>
            <person name="West C.M."/>
            <person name="Loomis W.F."/>
            <person name="Chisholm R.L."/>
            <person name="Shaulsky G."/>
            <person name="Strassmann J.E."/>
            <person name="Queller D.C."/>
            <person name="Kuspa A."/>
            <person name="Grigoriev I.V."/>
        </authorList>
    </citation>
    <scope>NUCLEOTIDE SEQUENCE [LARGE SCALE GENOMIC DNA]</scope>
    <source>
        <strain evidence="9">QSDP1</strain>
    </source>
</reference>
<dbReference type="InterPro" id="IPR013766">
    <property type="entry name" value="Thioredoxin_domain"/>
</dbReference>
<dbReference type="OMA" id="QRVDMIN"/>
<evidence type="ECO:0000259" key="7">
    <source>
        <dbReference type="PROSITE" id="PS51352"/>
    </source>
</evidence>
<evidence type="ECO:0000256" key="3">
    <source>
        <dbReference type="ARBA" id="ARBA00023157"/>
    </source>
</evidence>
<accession>F0ZY07</accession>
<keyword evidence="3 6" id="KW-1015">Disulfide bond</keyword>
<keyword evidence="1" id="KW-0813">Transport</keyword>
<dbReference type="CDD" id="cd02947">
    <property type="entry name" value="TRX_family"/>
    <property type="match status" value="1"/>
</dbReference>
<feature type="site" description="Deprotonates C-terminal active site Cys" evidence="5">
    <location>
        <position position="19"/>
    </location>
</feature>
<evidence type="ECO:0000256" key="6">
    <source>
        <dbReference type="PIRSR" id="PIRSR000077-4"/>
    </source>
</evidence>
<sequence length="100" mass="11328">TKDTFESVVLKSPKPTVVDFYADWCPPCRALEGPLKKTVEENGKINLVKVNIDQEPNLAERYNVSSIPHVIGFQDGVPVFQFTGAIPPKHIEKYLEQFRN</sequence>
<name>F0ZY07_DICPU</name>
<evidence type="ECO:0000256" key="1">
    <source>
        <dbReference type="ARBA" id="ARBA00022448"/>
    </source>
</evidence>
<feature type="active site" description="Nucleophile" evidence="5">
    <location>
        <position position="25"/>
    </location>
</feature>
<dbReference type="Proteomes" id="UP000001064">
    <property type="component" value="Unassembled WGS sequence"/>
</dbReference>
<evidence type="ECO:0000256" key="2">
    <source>
        <dbReference type="ARBA" id="ARBA00022982"/>
    </source>
</evidence>
<feature type="active site" description="Nucleophile" evidence="5">
    <location>
        <position position="28"/>
    </location>
</feature>
<organism evidence="8 9">
    <name type="scientific">Dictyostelium purpureum</name>
    <name type="common">Slime mold</name>
    <dbReference type="NCBI Taxonomy" id="5786"/>
    <lineage>
        <taxon>Eukaryota</taxon>
        <taxon>Amoebozoa</taxon>
        <taxon>Evosea</taxon>
        <taxon>Eumycetozoa</taxon>
        <taxon>Dictyostelia</taxon>
        <taxon>Dictyosteliales</taxon>
        <taxon>Dictyosteliaceae</taxon>
        <taxon>Dictyostelium</taxon>
    </lineage>
</organism>
<dbReference type="Pfam" id="PF00085">
    <property type="entry name" value="Thioredoxin"/>
    <property type="match status" value="1"/>
</dbReference>